<organism evidence="1">
    <name type="scientific">marine metagenome</name>
    <dbReference type="NCBI Taxonomy" id="408172"/>
    <lineage>
        <taxon>unclassified sequences</taxon>
        <taxon>metagenomes</taxon>
        <taxon>ecological metagenomes</taxon>
    </lineage>
</organism>
<feature type="non-terminal residue" evidence="1">
    <location>
        <position position="1"/>
    </location>
</feature>
<feature type="non-terminal residue" evidence="1">
    <location>
        <position position="379"/>
    </location>
</feature>
<dbReference type="InterPro" id="IPR013783">
    <property type="entry name" value="Ig-like_fold"/>
</dbReference>
<reference evidence="1" key="1">
    <citation type="submission" date="2018-05" db="EMBL/GenBank/DDBJ databases">
        <authorList>
            <person name="Lanie J.A."/>
            <person name="Ng W.-L."/>
            <person name="Kazmierczak K.M."/>
            <person name="Andrzejewski T.M."/>
            <person name="Davidsen T.M."/>
            <person name="Wayne K.J."/>
            <person name="Tettelin H."/>
            <person name="Glass J.I."/>
            <person name="Rusch D."/>
            <person name="Podicherti R."/>
            <person name="Tsui H.-C.T."/>
            <person name="Winkler M.E."/>
        </authorList>
    </citation>
    <scope>NUCLEOTIDE SEQUENCE</scope>
</reference>
<sequence length="379" mass="39243">IQTPDIWIAGQNATETGSGTSWSGAYTMASNSEGPVSLRVDFSDLAGNAGTRVTSTTDNATSVLFDRTSPILDEITPVPTPTSDNESYYTFSSDEAGTIAYGGSCSSSTTAAEATNNTIRFTAMADGTHDNCTITVTDNASNTSNPLDVRDFTIGAVKPALVEVTPVPTPSKDNESIYTFFSTLSGTINYGGSCSRDNNTAVADNNTITFNALADGTYDNCTVSVTNNGIRSDNLSVSSFTIDTTPPVLLPVDNVTTLTNDNTSLSYTFSSTEGGTITVGGDCSNSSDNNTAVADDNMTVSFAALADGTYANCTITVTDSAGNSFTRYVNSFTIDTIAPILNPVSAVPTPTDNSTPSYTFFSTEAGVITYSGGCGSSSP</sequence>
<dbReference type="AlphaFoldDB" id="A0A382MSU8"/>
<proteinExistence type="predicted"/>
<name>A0A382MSU8_9ZZZZ</name>
<accession>A0A382MSU8</accession>
<evidence type="ECO:0000313" key="1">
    <source>
        <dbReference type="EMBL" id="SVC51478.1"/>
    </source>
</evidence>
<dbReference type="Gene3D" id="2.60.40.10">
    <property type="entry name" value="Immunoglobulins"/>
    <property type="match status" value="1"/>
</dbReference>
<gene>
    <name evidence="1" type="ORF">METZ01_LOCUS304332</name>
</gene>
<protein>
    <submittedName>
        <fullName evidence="1">Uncharacterized protein</fullName>
    </submittedName>
</protein>
<dbReference type="EMBL" id="UINC01095415">
    <property type="protein sequence ID" value="SVC51478.1"/>
    <property type="molecule type" value="Genomic_DNA"/>
</dbReference>